<feature type="signal peptide" evidence="1">
    <location>
        <begin position="1"/>
        <end position="25"/>
    </location>
</feature>
<keyword evidence="1" id="KW-0732">Signal</keyword>
<feature type="chain" id="PRO_5027089052" evidence="1">
    <location>
        <begin position="26"/>
        <end position="360"/>
    </location>
</feature>
<evidence type="ECO:0000256" key="1">
    <source>
        <dbReference type="SAM" id="SignalP"/>
    </source>
</evidence>
<dbReference type="Gene3D" id="3.30.457.10">
    <property type="entry name" value="Copper amine oxidase-like, N-terminal domain"/>
    <property type="match status" value="2"/>
</dbReference>
<dbReference type="AlphaFoldDB" id="A0A6N7IP95"/>
<dbReference type="SUPFAM" id="SSF55383">
    <property type="entry name" value="Copper amine oxidase, domain N"/>
    <property type="match status" value="2"/>
</dbReference>
<dbReference type="Pfam" id="PF07833">
    <property type="entry name" value="Cu_amine_oxidN1"/>
    <property type="match status" value="1"/>
</dbReference>
<accession>A0A6N7IP95</accession>
<dbReference type="EMBL" id="WHYR01000012">
    <property type="protein sequence ID" value="MQL51855.1"/>
    <property type="molecule type" value="Genomic_DNA"/>
</dbReference>
<proteinExistence type="predicted"/>
<protein>
    <submittedName>
        <fullName evidence="3">Copper amine oxidase N-terminal domain-containing protein</fullName>
    </submittedName>
</protein>
<dbReference type="InterPro" id="IPR012854">
    <property type="entry name" value="Cu_amine_oxidase-like_N"/>
</dbReference>
<comment type="caution">
    <text evidence="3">The sequence shown here is derived from an EMBL/GenBank/DDBJ whole genome shotgun (WGS) entry which is preliminary data.</text>
</comment>
<sequence length="360" mass="40635">MRKRKTLILVMAFFLLAALALPALAQQEKVDVYQNQKLVKSVVFAVGLNEYFVNNQTPGTKMDVAPFIESGRTFVPVRFLSNALGVQNDNIGWDGKTQLVTLKQPGFPAVEMTVGKIEVKSNGQPLAGVDVAPLLRDSRTFLPARWVAEALGYQVEWDEKTRTVICWPKGEPKPDVSAVLQYIEQRKAQVAARTLTEEDIKRLQSYPMFDGSESLQGEVNTDSFRSFEQMQADPYLREDAELVVKHDTLDALLNMRETHIGTIGTHGYKVLPSLKEYDGAEMKWLTDPRLVYRTALFQRGIRGVLLVTFPDSNKFGLTPGRTYEQDVEFRVINSLDWGTGEFTKKLEQIVLLSDFRPVRG</sequence>
<dbReference type="Proteomes" id="UP000441717">
    <property type="component" value="Unassembled WGS sequence"/>
</dbReference>
<evidence type="ECO:0000259" key="2">
    <source>
        <dbReference type="Pfam" id="PF07833"/>
    </source>
</evidence>
<dbReference type="OrthoDB" id="9816096at2"/>
<evidence type="ECO:0000313" key="4">
    <source>
        <dbReference type="Proteomes" id="UP000441717"/>
    </source>
</evidence>
<feature type="domain" description="Copper amine oxidase-like N-terminal" evidence="2">
    <location>
        <begin position="53"/>
        <end position="165"/>
    </location>
</feature>
<organism evidence="3 4">
    <name type="scientific">Desulfofundulus thermobenzoicus</name>
    <dbReference type="NCBI Taxonomy" id="29376"/>
    <lineage>
        <taxon>Bacteria</taxon>
        <taxon>Bacillati</taxon>
        <taxon>Bacillota</taxon>
        <taxon>Clostridia</taxon>
        <taxon>Eubacteriales</taxon>
        <taxon>Peptococcaceae</taxon>
        <taxon>Desulfofundulus</taxon>
    </lineage>
</organism>
<evidence type="ECO:0000313" key="3">
    <source>
        <dbReference type="EMBL" id="MQL51855.1"/>
    </source>
</evidence>
<keyword evidence="4" id="KW-1185">Reference proteome</keyword>
<name>A0A6N7IP95_9FIRM</name>
<gene>
    <name evidence="3" type="ORF">GFC01_06165</name>
</gene>
<dbReference type="RefSeq" id="WP_152945790.1">
    <property type="nucleotide sequence ID" value="NZ_WHYR01000012.1"/>
</dbReference>
<dbReference type="InterPro" id="IPR036582">
    <property type="entry name" value="Mao_N_sf"/>
</dbReference>
<reference evidence="3 4" key="1">
    <citation type="submission" date="2019-10" db="EMBL/GenBank/DDBJ databases">
        <title>Comparative genomics of sulfur disproportionating microorganisms.</title>
        <authorList>
            <person name="Ward L.M."/>
            <person name="Bertran E."/>
            <person name="Johnston D."/>
        </authorList>
    </citation>
    <scope>NUCLEOTIDE SEQUENCE [LARGE SCALE GENOMIC DNA]</scope>
    <source>
        <strain evidence="3 4">DSM 14055</strain>
    </source>
</reference>